<evidence type="ECO:0000256" key="12">
    <source>
        <dbReference type="ARBA" id="ARBA00023316"/>
    </source>
</evidence>
<dbReference type="GO" id="GO:0000156">
    <property type="term" value="F:phosphorelay response regulator activity"/>
    <property type="evidence" value="ECO:0007669"/>
    <property type="project" value="TreeGrafter"/>
</dbReference>
<dbReference type="RefSeq" id="WP_087642023.1">
    <property type="nucleotide sequence ID" value="NZ_CP147246.1"/>
</dbReference>
<organism evidence="19">
    <name type="scientific">Candidatus Enterococcus dunnyi</name>
    <dbReference type="NCBI Taxonomy" id="1834192"/>
    <lineage>
        <taxon>Bacteria</taxon>
        <taxon>Bacillati</taxon>
        <taxon>Bacillota</taxon>
        <taxon>Bacilli</taxon>
        <taxon>Lactobacillales</taxon>
        <taxon>Enterococcaceae</taxon>
        <taxon>Enterococcus</taxon>
    </lineage>
</organism>
<dbReference type="GO" id="GO:0071555">
    <property type="term" value="P:cell wall organization"/>
    <property type="evidence" value="ECO:0007669"/>
    <property type="project" value="UniProtKB-KW"/>
</dbReference>
<dbReference type="InterPro" id="IPR011006">
    <property type="entry name" value="CheY-like_superfamily"/>
</dbReference>
<evidence type="ECO:0000256" key="3">
    <source>
        <dbReference type="ARBA" id="ARBA00022491"/>
    </source>
</evidence>
<dbReference type="GO" id="GO:0000976">
    <property type="term" value="F:transcription cis-regulatory region binding"/>
    <property type="evidence" value="ECO:0007669"/>
    <property type="project" value="TreeGrafter"/>
</dbReference>
<keyword evidence="3" id="KW-0678">Repressor</keyword>
<dbReference type="InterPro" id="IPR001867">
    <property type="entry name" value="OmpR/PhoB-type_DNA-bd"/>
</dbReference>
<dbReference type="GO" id="GO:0032993">
    <property type="term" value="C:protein-DNA complex"/>
    <property type="evidence" value="ECO:0007669"/>
    <property type="project" value="TreeGrafter"/>
</dbReference>
<keyword evidence="8 16" id="KW-0238">DNA-binding</keyword>
<evidence type="ECO:0000256" key="14">
    <source>
        <dbReference type="ARBA" id="ARBA00039976"/>
    </source>
</evidence>
<keyword evidence="12" id="KW-0961">Cell wall biogenesis/degradation</keyword>
<evidence type="ECO:0000256" key="1">
    <source>
        <dbReference type="ARBA" id="ARBA00004496"/>
    </source>
</evidence>
<proteinExistence type="predicted"/>
<keyword evidence="4 15" id="KW-0597">Phosphoprotein</keyword>
<dbReference type="PROSITE" id="PS51755">
    <property type="entry name" value="OMPR_PHOB"/>
    <property type="match status" value="1"/>
</dbReference>
<evidence type="ECO:0000256" key="11">
    <source>
        <dbReference type="ARBA" id="ARBA00023251"/>
    </source>
</evidence>
<gene>
    <name evidence="20" type="ORF">A5889_002313</name>
    <name evidence="19" type="ORF">A5889_002999</name>
</gene>
<feature type="domain" description="Response regulatory" evidence="17">
    <location>
        <begin position="3"/>
        <end position="117"/>
    </location>
</feature>
<dbReference type="InterPro" id="IPR036388">
    <property type="entry name" value="WH-like_DNA-bd_sf"/>
</dbReference>
<dbReference type="SMART" id="SM00448">
    <property type="entry name" value="REC"/>
    <property type="match status" value="1"/>
</dbReference>
<evidence type="ECO:0000259" key="18">
    <source>
        <dbReference type="PROSITE" id="PS51755"/>
    </source>
</evidence>
<dbReference type="PANTHER" id="PTHR48111:SF49">
    <property type="entry name" value="HEME RESPONSE REGULATOR HSSR"/>
    <property type="match status" value="1"/>
</dbReference>
<dbReference type="GO" id="GO:0046677">
    <property type="term" value="P:response to antibiotic"/>
    <property type="evidence" value="ECO:0007669"/>
    <property type="project" value="UniProtKB-KW"/>
</dbReference>
<evidence type="ECO:0000256" key="5">
    <source>
        <dbReference type="ARBA" id="ARBA00023012"/>
    </source>
</evidence>
<keyword evidence="11" id="KW-0046">Antibiotic resistance</keyword>
<reference evidence="19" key="1">
    <citation type="submission" date="2017-05" db="EMBL/GenBank/DDBJ databases">
        <title>The Genome Sequence of Enterococcus sp. 9D6_DIV0238.</title>
        <authorList>
            <consortium name="The Broad Institute Genomics Platform"/>
            <consortium name="The Broad Institute Genomic Center for Infectious Diseases"/>
            <person name="Earl A."/>
            <person name="Manson A."/>
            <person name="Schwartman J."/>
            <person name="Gilmore M."/>
            <person name="Abouelleil A."/>
            <person name="Cao P."/>
            <person name="Chapman S."/>
            <person name="Cusick C."/>
            <person name="Shea T."/>
            <person name="Young S."/>
            <person name="Neafsey D."/>
            <person name="Nusbaum C."/>
            <person name="Birren B."/>
        </authorList>
    </citation>
    <scope>NUCLEOTIDE SEQUENCE [LARGE SCALE GENOMIC DNA]</scope>
    <source>
        <strain evidence="19">9D6_DIV0238</strain>
    </source>
</reference>
<feature type="DNA-binding region" description="OmpR/PhoB-type" evidence="16">
    <location>
        <begin position="125"/>
        <end position="222"/>
    </location>
</feature>
<dbReference type="GO" id="GO:0006355">
    <property type="term" value="P:regulation of DNA-templated transcription"/>
    <property type="evidence" value="ECO:0007669"/>
    <property type="project" value="InterPro"/>
</dbReference>
<dbReference type="OrthoDB" id="9790442at2"/>
<keyword evidence="6" id="KW-0805">Transcription regulation</keyword>
<comment type="function">
    <text evidence="13">Member of the two-component regulatory system HssS/HssR involved in intracellular heme homeostasis and tempering of staphylococcal virulence. Phosphorylated HssR binds to a direct repeat sequence within hrtAB promoter and activates the expression of hrtAB, an efflux pump, in response to extracellular heme, hemin, hemoglobin or blood.</text>
</comment>
<dbReference type="CDD" id="cd17574">
    <property type="entry name" value="REC_OmpR"/>
    <property type="match status" value="1"/>
</dbReference>
<keyword evidence="10" id="KW-0804">Transcription</keyword>
<dbReference type="SUPFAM" id="SSF52172">
    <property type="entry name" value="CheY-like"/>
    <property type="match status" value="1"/>
</dbReference>
<evidence type="ECO:0000256" key="9">
    <source>
        <dbReference type="ARBA" id="ARBA00023159"/>
    </source>
</evidence>
<dbReference type="EMBL" id="CP147246">
    <property type="protein sequence ID" value="WYJ94800.1"/>
    <property type="molecule type" value="Genomic_DNA"/>
</dbReference>
<evidence type="ECO:0000256" key="16">
    <source>
        <dbReference type="PROSITE-ProRule" id="PRU01091"/>
    </source>
</evidence>
<dbReference type="EMBL" id="NIBQ01000003">
    <property type="protein sequence ID" value="OUZ30711.1"/>
    <property type="molecule type" value="Genomic_DNA"/>
</dbReference>
<accession>A0A200J1K5</accession>
<dbReference type="InterPro" id="IPR001789">
    <property type="entry name" value="Sig_transdc_resp-reg_receiver"/>
</dbReference>
<evidence type="ECO:0000313" key="19">
    <source>
        <dbReference type="EMBL" id="OUZ30711.1"/>
    </source>
</evidence>
<evidence type="ECO:0000256" key="15">
    <source>
        <dbReference type="PROSITE-ProRule" id="PRU00169"/>
    </source>
</evidence>
<evidence type="ECO:0000256" key="4">
    <source>
        <dbReference type="ARBA" id="ARBA00022553"/>
    </source>
</evidence>
<keyword evidence="5" id="KW-0902">Two-component regulatory system</keyword>
<keyword evidence="9" id="KW-0010">Activator</keyword>
<evidence type="ECO:0000256" key="7">
    <source>
        <dbReference type="ARBA" id="ARBA00023026"/>
    </source>
</evidence>
<dbReference type="FunFam" id="3.40.50.2300:FF:000001">
    <property type="entry name" value="DNA-binding response regulator PhoB"/>
    <property type="match status" value="1"/>
</dbReference>
<dbReference type="AlphaFoldDB" id="A0A200J1K5"/>
<evidence type="ECO:0000259" key="17">
    <source>
        <dbReference type="PROSITE" id="PS50110"/>
    </source>
</evidence>
<evidence type="ECO:0000256" key="6">
    <source>
        <dbReference type="ARBA" id="ARBA00023015"/>
    </source>
</evidence>
<reference evidence="20" key="3">
    <citation type="submission" date="2024-03" db="EMBL/GenBank/DDBJ databases">
        <title>The Genome Sequence of Enterococcus sp. DIV0238c.</title>
        <authorList>
            <consortium name="The Broad Institute Genomics Platform"/>
            <consortium name="The Broad Institute Microbial Omics Core"/>
            <consortium name="The Broad Institute Genomic Center for Infectious Diseases"/>
            <person name="Earl A."/>
            <person name="Manson A."/>
            <person name="Gilmore M."/>
            <person name="Schwartman J."/>
            <person name="Shea T."/>
            <person name="Abouelleil A."/>
            <person name="Cao P."/>
            <person name="Chapman S."/>
            <person name="Cusick C."/>
            <person name="Young S."/>
            <person name="Neafsey D."/>
            <person name="Nusbaum C."/>
            <person name="Birren B."/>
        </authorList>
    </citation>
    <scope>NUCLEOTIDE SEQUENCE</scope>
    <source>
        <strain evidence="20">9D6_DIV0238</strain>
    </source>
</reference>
<dbReference type="InterPro" id="IPR039420">
    <property type="entry name" value="WalR-like"/>
</dbReference>
<dbReference type="GO" id="GO:0005829">
    <property type="term" value="C:cytosol"/>
    <property type="evidence" value="ECO:0007669"/>
    <property type="project" value="TreeGrafter"/>
</dbReference>
<evidence type="ECO:0000313" key="20">
    <source>
        <dbReference type="EMBL" id="WYJ94800.1"/>
    </source>
</evidence>
<evidence type="ECO:0000256" key="2">
    <source>
        <dbReference type="ARBA" id="ARBA00022490"/>
    </source>
</evidence>
<dbReference type="Pfam" id="PF00486">
    <property type="entry name" value="Trans_reg_C"/>
    <property type="match status" value="1"/>
</dbReference>
<protein>
    <recommendedName>
        <fullName evidence="14">Heme response regulator HssR</fullName>
    </recommendedName>
</protein>
<feature type="modified residue" description="4-aspartylphosphate" evidence="15">
    <location>
        <position position="52"/>
    </location>
</feature>
<dbReference type="PANTHER" id="PTHR48111">
    <property type="entry name" value="REGULATOR OF RPOS"/>
    <property type="match status" value="1"/>
</dbReference>
<evidence type="ECO:0000313" key="21">
    <source>
        <dbReference type="Proteomes" id="UP000196151"/>
    </source>
</evidence>
<dbReference type="CDD" id="cd00383">
    <property type="entry name" value="trans_reg_C"/>
    <property type="match status" value="1"/>
</dbReference>
<evidence type="ECO:0000256" key="8">
    <source>
        <dbReference type="ARBA" id="ARBA00023125"/>
    </source>
</evidence>
<dbReference type="Pfam" id="PF00072">
    <property type="entry name" value="Response_reg"/>
    <property type="match status" value="1"/>
</dbReference>
<dbReference type="Gene3D" id="1.10.10.10">
    <property type="entry name" value="Winged helix-like DNA-binding domain superfamily/Winged helix DNA-binding domain"/>
    <property type="match status" value="1"/>
</dbReference>
<keyword evidence="2" id="KW-0963">Cytoplasm</keyword>
<dbReference type="Gene3D" id="3.40.50.2300">
    <property type="match status" value="1"/>
</dbReference>
<keyword evidence="7" id="KW-0843">Virulence</keyword>
<feature type="domain" description="OmpR/PhoB-type" evidence="18">
    <location>
        <begin position="125"/>
        <end position="222"/>
    </location>
</feature>
<evidence type="ECO:0000256" key="13">
    <source>
        <dbReference type="ARBA" id="ARBA00037471"/>
    </source>
</evidence>
<dbReference type="Proteomes" id="UP000196151">
    <property type="component" value="Chromosome"/>
</dbReference>
<dbReference type="SMART" id="SM00862">
    <property type="entry name" value="Trans_reg_C"/>
    <property type="match status" value="1"/>
</dbReference>
<name>A0A200J1K5_9ENTE</name>
<reference evidence="20" key="2">
    <citation type="submission" date="2017-05" db="EMBL/GenBank/DDBJ databases">
        <authorList>
            <consortium name="The Broad Institute Genomics Platform"/>
            <consortium name="The Broad Institute Genomic Center for Infectious Diseases"/>
            <person name="Earl A."/>
            <person name="Manson A."/>
            <person name="Schwartman J."/>
            <person name="Gilmore M."/>
            <person name="Abouelleil A."/>
            <person name="Cao P."/>
            <person name="Chapman S."/>
            <person name="Cusick C."/>
            <person name="Shea T."/>
            <person name="Young S."/>
            <person name="Neafsey D."/>
            <person name="Nusbaum C."/>
            <person name="Birren B."/>
        </authorList>
    </citation>
    <scope>NUCLEOTIDE SEQUENCE</scope>
    <source>
        <strain evidence="20">9D6_DIV0238</strain>
    </source>
</reference>
<dbReference type="PROSITE" id="PS50110">
    <property type="entry name" value="RESPONSE_REGULATORY"/>
    <property type="match status" value="1"/>
</dbReference>
<keyword evidence="21" id="KW-1185">Reference proteome</keyword>
<comment type="subcellular location">
    <subcellularLocation>
        <location evidence="1">Cytoplasm</location>
    </subcellularLocation>
</comment>
<sequence>MITILVVEDDKNIRKLLVTILNQSGYQTLQAQNGVEALALLKKQPIDLLVLDIMMPQLDGYQTAEKIRTIDTQLPIMMVTAKGLPIDRRQGFISGTDDYLVKPIDEEEFLLRIKALLRRSNGEVEAKIHLGNTTIDKNSLSIRSGQHYQELPKKEFQLLYKLLSYPNKIFTRQQLLDDIWGIDSMADERTIDVHIKRLREKTADNPDFTLVTIRGLGYKAVKHEET</sequence>
<evidence type="ECO:0000256" key="10">
    <source>
        <dbReference type="ARBA" id="ARBA00023163"/>
    </source>
</evidence>